<dbReference type="InterPro" id="IPR050171">
    <property type="entry name" value="MFS_Transporters"/>
</dbReference>
<keyword evidence="3" id="KW-1003">Cell membrane</keyword>
<feature type="transmembrane region" description="Helical" evidence="7">
    <location>
        <begin position="212"/>
        <end position="236"/>
    </location>
</feature>
<keyword evidence="4 7" id="KW-0812">Transmembrane</keyword>
<gene>
    <name evidence="8" type="ORF">GCM10022223_32800</name>
</gene>
<evidence type="ECO:0000256" key="4">
    <source>
        <dbReference type="ARBA" id="ARBA00022692"/>
    </source>
</evidence>
<keyword evidence="5 7" id="KW-1133">Transmembrane helix</keyword>
<protein>
    <submittedName>
        <fullName evidence="8">MFS transporter</fullName>
    </submittedName>
</protein>
<feature type="transmembrane region" description="Helical" evidence="7">
    <location>
        <begin position="248"/>
        <end position="268"/>
    </location>
</feature>
<feature type="transmembrane region" description="Helical" evidence="7">
    <location>
        <begin position="304"/>
        <end position="323"/>
    </location>
</feature>
<comment type="subcellular location">
    <subcellularLocation>
        <location evidence="1">Cell membrane</location>
        <topology evidence="1">Multi-pass membrane protein</topology>
    </subcellularLocation>
</comment>
<feature type="transmembrane region" description="Helical" evidence="7">
    <location>
        <begin position="344"/>
        <end position="367"/>
    </location>
</feature>
<dbReference type="Pfam" id="PF07690">
    <property type="entry name" value="MFS_1"/>
    <property type="match status" value="1"/>
</dbReference>
<feature type="transmembrane region" description="Helical" evidence="7">
    <location>
        <begin position="280"/>
        <end position="298"/>
    </location>
</feature>
<reference evidence="9" key="1">
    <citation type="journal article" date="2019" name="Int. J. Syst. Evol. Microbiol.">
        <title>The Global Catalogue of Microorganisms (GCM) 10K type strain sequencing project: providing services to taxonomists for standard genome sequencing and annotation.</title>
        <authorList>
            <consortium name="The Broad Institute Genomics Platform"/>
            <consortium name="The Broad Institute Genome Sequencing Center for Infectious Disease"/>
            <person name="Wu L."/>
            <person name="Ma J."/>
        </authorList>
    </citation>
    <scope>NUCLEOTIDE SEQUENCE [LARGE SCALE GENOMIC DNA]</scope>
    <source>
        <strain evidence="9">JCM 16902</strain>
    </source>
</reference>
<keyword evidence="6 7" id="KW-0472">Membrane</keyword>
<dbReference type="InterPro" id="IPR036259">
    <property type="entry name" value="MFS_trans_sf"/>
</dbReference>
<evidence type="ECO:0000313" key="9">
    <source>
        <dbReference type="Proteomes" id="UP001501074"/>
    </source>
</evidence>
<dbReference type="PANTHER" id="PTHR23517">
    <property type="entry name" value="RESISTANCE PROTEIN MDTM, PUTATIVE-RELATED-RELATED"/>
    <property type="match status" value="1"/>
</dbReference>
<evidence type="ECO:0000256" key="5">
    <source>
        <dbReference type="ARBA" id="ARBA00022989"/>
    </source>
</evidence>
<dbReference type="EMBL" id="BAAAZO010000005">
    <property type="protein sequence ID" value="GAA3614016.1"/>
    <property type="molecule type" value="Genomic_DNA"/>
</dbReference>
<feature type="transmembrane region" description="Helical" evidence="7">
    <location>
        <begin position="169"/>
        <end position="191"/>
    </location>
</feature>
<dbReference type="Proteomes" id="UP001501074">
    <property type="component" value="Unassembled WGS sequence"/>
</dbReference>
<feature type="transmembrane region" description="Helical" evidence="7">
    <location>
        <begin position="373"/>
        <end position="395"/>
    </location>
</feature>
<dbReference type="Gene3D" id="1.20.1250.20">
    <property type="entry name" value="MFS general substrate transporter like domains"/>
    <property type="match status" value="1"/>
</dbReference>
<evidence type="ECO:0000313" key="8">
    <source>
        <dbReference type="EMBL" id="GAA3614016.1"/>
    </source>
</evidence>
<evidence type="ECO:0000256" key="6">
    <source>
        <dbReference type="ARBA" id="ARBA00023136"/>
    </source>
</evidence>
<accession>A0ABP6ZN38</accession>
<evidence type="ECO:0000256" key="3">
    <source>
        <dbReference type="ARBA" id="ARBA00022475"/>
    </source>
</evidence>
<keyword evidence="9" id="KW-1185">Reference proteome</keyword>
<dbReference type="InterPro" id="IPR011701">
    <property type="entry name" value="MFS"/>
</dbReference>
<name>A0ABP6ZN38_9ACTN</name>
<evidence type="ECO:0000256" key="7">
    <source>
        <dbReference type="SAM" id="Phobius"/>
    </source>
</evidence>
<keyword evidence="2" id="KW-0813">Transport</keyword>
<proteinExistence type="predicted"/>
<feature type="transmembrane region" description="Helical" evidence="7">
    <location>
        <begin position="21"/>
        <end position="43"/>
    </location>
</feature>
<organism evidence="8 9">
    <name type="scientific">Kineosporia mesophila</name>
    <dbReference type="NCBI Taxonomy" id="566012"/>
    <lineage>
        <taxon>Bacteria</taxon>
        <taxon>Bacillati</taxon>
        <taxon>Actinomycetota</taxon>
        <taxon>Actinomycetes</taxon>
        <taxon>Kineosporiales</taxon>
        <taxon>Kineosporiaceae</taxon>
        <taxon>Kineosporia</taxon>
    </lineage>
</organism>
<evidence type="ECO:0000256" key="1">
    <source>
        <dbReference type="ARBA" id="ARBA00004651"/>
    </source>
</evidence>
<feature type="transmembrane region" description="Helical" evidence="7">
    <location>
        <begin position="145"/>
        <end position="163"/>
    </location>
</feature>
<comment type="caution">
    <text evidence="8">The sequence shown here is derived from an EMBL/GenBank/DDBJ whole genome shotgun (WGS) entry which is preliminary data.</text>
</comment>
<evidence type="ECO:0000256" key="2">
    <source>
        <dbReference type="ARBA" id="ARBA00022448"/>
    </source>
</evidence>
<dbReference type="PANTHER" id="PTHR23517:SF3">
    <property type="entry name" value="INTEGRAL MEMBRANE TRANSPORT PROTEIN"/>
    <property type="match status" value="1"/>
</dbReference>
<dbReference type="SUPFAM" id="SSF103473">
    <property type="entry name" value="MFS general substrate transporter"/>
    <property type="match status" value="1"/>
</dbReference>
<sequence length="429" mass="44290">MNWVREVISDSRLRRLAAIQLIDAVGSGIFLAGSSVLYVRIFGFSAGQVATGLSLAGFAGLIATSVMGQVADRLGHKRVLLVLTALQCASYLAFFLVTAFWQFAAIVAAISFLDFGRASAFNAVIAEATSTGGSMVRNKAILRSIFNAGFFGGSSLAAATVGLRSGHLLAIFVGTNAFSYLACVILIATLPRPRNVARALGSRRFAALRNPRFLYVVGLTTLLGLHGSIMTVAMPLWVLGHTDIDPSIIGALFALNTVLSVTMQVYAARGTDQVRGSARAARQSSWLVAVGCLGIAGTAALSRLGGALCLAVAVLVLTAGELRQAASRWGMSFALAPESARAEYLGAFNICVAAGSIVGPAMTVFLTVHLGPVGWIVLAAIVLLAGIAVGPAALATATRGVDVGLLEPSVVGMPTKPAHLEPGLAKGIL</sequence>
<feature type="transmembrane region" description="Helical" evidence="7">
    <location>
        <begin position="49"/>
        <end position="67"/>
    </location>
</feature>